<accession>A0A1J0GM28</accession>
<dbReference type="Gene3D" id="3.30.1330.30">
    <property type="match status" value="1"/>
</dbReference>
<name>A0A1J0GM28_9CLOT</name>
<evidence type="ECO:0000259" key="1">
    <source>
        <dbReference type="Pfam" id="PF01248"/>
    </source>
</evidence>
<feature type="domain" description="Ribosomal protein eL8/eL30/eS12/Gadd45" evidence="1">
    <location>
        <begin position="9"/>
        <end position="76"/>
    </location>
</feature>
<keyword evidence="3" id="KW-1185">Reference proteome</keyword>
<protein>
    <submittedName>
        <fullName evidence="2">Ribosomal protein L7Ae-like protein</fullName>
    </submittedName>
</protein>
<dbReference type="STRING" id="1552.A7L45_20940"/>
<keyword evidence="2" id="KW-0687">Ribonucleoprotein</keyword>
<keyword evidence="2" id="KW-0689">Ribosomal protein</keyword>
<organism evidence="2 3">
    <name type="scientific">Clostridium estertheticum subsp. estertheticum</name>
    <dbReference type="NCBI Taxonomy" id="1552"/>
    <lineage>
        <taxon>Bacteria</taxon>
        <taxon>Bacillati</taxon>
        <taxon>Bacillota</taxon>
        <taxon>Clostridia</taxon>
        <taxon>Eubacteriales</taxon>
        <taxon>Clostridiaceae</taxon>
        <taxon>Clostridium</taxon>
    </lineage>
</organism>
<dbReference type="InterPro" id="IPR004038">
    <property type="entry name" value="Ribosomal_eL8/eL30/eS12/Gad45"/>
</dbReference>
<dbReference type="GO" id="GO:0005840">
    <property type="term" value="C:ribosome"/>
    <property type="evidence" value="ECO:0007669"/>
    <property type="project" value="UniProtKB-KW"/>
</dbReference>
<dbReference type="KEGG" id="ceu:A7L45_20940"/>
<dbReference type="RefSeq" id="WP_071614638.1">
    <property type="nucleotide sequence ID" value="NZ_CP015756.1"/>
</dbReference>
<dbReference type="EMBL" id="CP015756">
    <property type="protein sequence ID" value="APC42351.1"/>
    <property type="molecule type" value="Genomic_DNA"/>
</dbReference>
<reference evidence="3" key="1">
    <citation type="journal article" date="2016" name="Front. Microbiol.">
        <title>Complete Genome Sequence of Clostridium estertheticum DSM 8809, a Microbe Identified in Spoiled Vacuum Packed Beef.</title>
        <authorList>
            <person name="Yu Z."/>
            <person name="Gunn L."/>
            <person name="Brennan E."/>
            <person name="Reid R."/>
            <person name="Wall P.G."/>
            <person name="Gaora O.P."/>
            <person name="Hurley D."/>
            <person name="Bolton D."/>
            <person name="Fanning S."/>
        </authorList>
    </citation>
    <scope>NUCLEOTIDE SEQUENCE [LARGE SCALE GENOMIC DNA]</scope>
    <source>
        <strain evidence="3">DSM 8809</strain>
    </source>
</reference>
<dbReference type="OrthoDB" id="2353623at2"/>
<dbReference type="Pfam" id="PF01248">
    <property type="entry name" value="Ribosomal_L7Ae"/>
    <property type="match status" value="1"/>
</dbReference>
<proteinExistence type="predicted"/>
<evidence type="ECO:0000313" key="2">
    <source>
        <dbReference type="EMBL" id="APC42351.1"/>
    </source>
</evidence>
<dbReference type="InterPro" id="IPR029064">
    <property type="entry name" value="Ribosomal_eL30-like_sf"/>
</dbReference>
<sequence>MVDKIVGQKVVGVKQTLKALKNNQGKVLYIAKDADNSITEPILKLAKVNSLQIVFVDTMKELGNLCDIDVASATALRFED</sequence>
<dbReference type="Proteomes" id="UP000182569">
    <property type="component" value="Chromosome"/>
</dbReference>
<dbReference type="SUPFAM" id="SSF55315">
    <property type="entry name" value="L30e-like"/>
    <property type="match status" value="1"/>
</dbReference>
<evidence type="ECO:0000313" key="3">
    <source>
        <dbReference type="Proteomes" id="UP000182569"/>
    </source>
</evidence>
<gene>
    <name evidence="2" type="ORF">A7L45_20940</name>
</gene>
<dbReference type="AlphaFoldDB" id="A0A1J0GM28"/>